<keyword evidence="2" id="KW-0862">Zinc</keyword>
<organism evidence="3 4">
    <name type="scientific">Enterocloster lavalensis</name>
    <dbReference type="NCBI Taxonomy" id="460384"/>
    <lineage>
        <taxon>Bacteria</taxon>
        <taxon>Bacillati</taxon>
        <taxon>Bacillota</taxon>
        <taxon>Clostridia</taxon>
        <taxon>Lachnospirales</taxon>
        <taxon>Lachnospiraceae</taxon>
        <taxon>Enterocloster</taxon>
    </lineage>
</organism>
<dbReference type="InterPro" id="IPR011051">
    <property type="entry name" value="RmlC_Cupin_sf"/>
</dbReference>
<dbReference type="Proteomes" id="UP000198508">
    <property type="component" value="Unassembled WGS sequence"/>
</dbReference>
<reference evidence="4" key="1">
    <citation type="submission" date="2016-10" db="EMBL/GenBank/DDBJ databases">
        <authorList>
            <person name="Varghese N."/>
            <person name="Submissions S."/>
        </authorList>
    </citation>
    <scope>NUCLEOTIDE SEQUENCE [LARGE SCALE GENOMIC DNA]</scope>
    <source>
        <strain evidence="4">NLAE-zl-G277</strain>
    </source>
</reference>
<accession>A0A1I0JK70</accession>
<dbReference type="GO" id="GO:0046872">
    <property type="term" value="F:metal ion binding"/>
    <property type="evidence" value="ECO:0007669"/>
    <property type="project" value="UniProtKB-KW"/>
</dbReference>
<evidence type="ECO:0000256" key="2">
    <source>
        <dbReference type="ARBA" id="ARBA00022833"/>
    </source>
</evidence>
<dbReference type="GO" id="GO:0016853">
    <property type="term" value="F:isomerase activity"/>
    <property type="evidence" value="ECO:0007669"/>
    <property type="project" value="UniProtKB-KW"/>
</dbReference>
<dbReference type="EMBL" id="FOIM01000031">
    <property type="protein sequence ID" value="SEU10703.1"/>
    <property type="molecule type" value="Genomic_DNA"/>
</dbReference>
<sequence length="620" mass="71108">MSFMFKPLAYDDIQAVNHISLPEAIQNDVTEQMEEMAGRLAQAMELREKEGKSLLALDGYVSAPFEPLVSAVKAELEKRGRQVKLVDMRDLYKTQEEIEGLTAESLPLNYEDDPVLLFGRLYRGSIDDFVDNANVSRILDDQAMGYTILYGLGSLCAALRPYAQVAGYVDVTPKVAAIRAREHKVVNIGDRESRPFNLLMRRNYYVDYEVTVKLRKELLQNNLLDFYLLGNWDDRYMMMAGGTMDRILTELAKYPFRAKPVYLEGIWGGELIRKVRGIPKEIAGNIAWIFDFIPMEVSIVVDVAGKAVDFPFSTFVQKKGREIMGQHCLEEFDGYFPVRFNYDDTWHSNGNMSVQVHPDEDFVIENYDEFGRQDEAYYVIATGHGAKTYCGFSGDGREFLEMAKASETSHEMVDYQKYINWVDSVPGRQIMLPAGTVHASGRNQLILELGSLTIGSYTYKVYDYNRKDKDGNTRPIHTKNAEKVLHFERDSQWVKENIAIEPILIEEGEGYKEYVVGRTELMYYETHRIELDTHAAYHGQNHGQFTVITVVDGEQVKVYSKSRPEFCYTANFLDIVTIPADIDDYVIEAQSYQPAVVHKVILREGYSRYKNPDYKNRKKD</sequence>
<evidence type="ECO:0000256" key="1">
    <source>
        <dbReference type="ARBA" id="ARBA00022723"/>
    </source>
</evidence>
<dbReference type="InterPro" id="IPR051804">
    <property type="entry name" value="Carb_Metab_Reg_Kinase/Isom"/>
</dbReference>
<dbReference type="AlphaFoldDB" id="A0A1I0JK70"/>
<dbReference type="RefSeq" id="WP_092369328.1">
    <property type="nucleotide sequence ID" value="NZ_DAINWJ010000121.1"/>
</dbReference>
<protein>
    <submittedName>
        <fullName evidence="3">Mannose-6-phosphate isomerase, class I</fullName>
    </submittedName>
</protein>
<dbReference type="PANTHER" id="PTHR42742">
    <property type="entry name" value="TRANSCRIPTIONAL REPRESSOR MPRA"/>
    <property type="match status" value="1"/>
</dbReference>
<keyword evidence="3" id="KW-0413">Isomerase</keyword>
<dbReference type="GeneID" id="93280777"/>
<evidence type="ECO:0000313" key="4">
    <source>
        <dbReference type="Proteomes" id="UP000198508"/>
    </source>
</evidence>
<dbReference type="PANTHER" id="PTHR42742:SF3">
    <property type="entry name" value="FRUCTOKINASE"/>
    <property type="match status" value="1"/>
</dbReference>
<dbReference type="Gene3D" id="2.60.120.10">
    <property type="entry name" value="Jelly Rolls"/>
    <property type="match status" value="1"/>
</dbReference>
<dbReference type="SUPFAM" id="SSF51182">
    <property type="entry name" value="RmlC-like cupins"/>
    <property type="match status" value="1"/>
</dbReference>
<dbReference type="STRING" id="460384.SAMN05216313_13146"/>
<gene>
    <name evidence="3" type="ORF">SAMN05216313_13146</name>
</gene>
<keyword evidence="4" id="KW-1185">Reference proteome</keyword>
<dbReference type="InterPro" id="IPR014710">
    <property type="entry name" value="RmlC-like_jellyroll"/>
</dbReference>
<dbReference type="CDD" id="cd07010">
    <property type="entry name" value="cupin_PMI_type_I_N_bac"/>
    <property type="match status" value="1"/>
</dbReference>
<name>A0A1I0JK70_9FIRM</name>
<keyword evidence="1" id="KW-0479">Metal-binding</keyword>
<evidence type="ECO:0000313" key="3">
    <source>
        <dbReference type="EMBL" id="SEU10703.1"/>
    </source>
</evidence>
<proteinExistence type="predicted"/>